<dbReference type="InterPro" id="IPR020097">
    <property type="entry name" value="PsdUridine_synth_TruA_a/b_dom"/>
</dbReference>
<name>A0A0P1ISB1_9RHOB</name>
<comment type="caution">
    <text evidence="4">Lacks conserved residue(s) required for the propagation of feature annotation.</text>
</comment>
<protein>
    <recommendedName>
        <fullName evidence="4">tRNA pseudouridine synthase A</fullName>
        <ecNumber evidence="4">5.4.99.12</ecNumber>
    </recommendedName>
    <alternativeName>
        <fullName evidence="4">tRNA pseudouridine(38-40) synthase</fullName>
    </alternativeName>
    <alternativeName>
        <fullName evidence="4">tRNA pseudouridylate synthase I</fullName>
    </alternativeName>
    <alternativeName>
        <fullName evidence="4">tRNA-uridine isomerase I</fullName>
    </alternativeName>
</protein>
<dbReference type="Gene3D" id="3.30.70.580">
    <property type="entry name" value="Pseudouridine synthase I, catalytic domain, N-terminal subdomain"/>
    <property type="match status" value="1"/>
</dbReference>
<dbReference type="GO" id="GO:0003723">
    <property type="term" value="F:RNA binding"/>
    <property type="evidence" value="ECO:0007669"/>
    <property type="project" value="InterPro"/>
</dbReference>
<evidence type="ECO:0000256" key="1">
    <source>
        <dbReference type="ARBA" id="ARBA00009375"/>
    </source>
</evidence>
<comment type="catalytic activity">
    <reaction evidence="4 7">
        <text>uridine(38/39/40) in tRNA = pseudouridine(38/39/40) in tRNA</text>
        <dbReference type="Rhea" id="RHEA:22376"/>
        <dbReference type="Rhea" id="RHEA-COMP:10085"/>
        <dbReference type="Rhea" id="RHEA-COMP:10087"/>
        <dbReference type="ChEBI" id="CHEBI:65314"/>
        <dbReference type="ChEBI" id="CHEBI:65315"/>
        <dbReference type="EC" id="5.4.99.12"/>
    </reaction>
</comment>
<dbReference type="Gene3D" id="3.30.70.660">
    <property type="entry name" value="Pseudouridine synthase I, catalytic domain, C-terminal subdomain"/>
    <property type="match status" value="1"/>
</dbReference>
<dbReference type="NCBIfam" id="TIGR00071">
    <property type="entry name" value="hisT_truA"/>
    <property type="match status" value="1"/>
</dbReference>
<evidence type="ECO:0000256" key="4">
    <source>
        <dbReference type="HAMAP-Rule" id="MF_00171"/>
    </source>
</evidence>
<dbReference type="PANTHER" id="PTHR11142">
    <property type="entry name" value="PSEUDOURIDYLATE SYNTHASE"/>
    <property type="match status" value="1"/>
</dbReference>
<evidence type="ECO:0000256" key="7">
    <source>
        <dbReference type="RuleBase" id="RU003792"/>
    </source>
</evidence>
<dbReference type="RefSeq" id="WP_058315278.1">
    <property type="nucleotide sequence ID" value="NZ_CYTO01000009.1"/>
</dbReference>
<evidence type="ECO:0000259" key="8">
    <source>
        <dbReference type="Pfam" id="PF01416"/>
    </source>
</evidence>
<proteinExistence type="inferred from homology"/>
<dbReference type="OrthoDB" id="9811823at2"/>
<reference evidence="10" key="1">
    <citation type="submission" date="2015-09" db="EMBL/GenBank/DDBJ databases">
        <authorList>
            <person name="Rodrigo-Torres Lidia"/>
            <person name="Arahal R.David."/>
        </authorList>
    </citation>
    <scope>NUCLEOTIDE SEQUENCE [LARGE SCALE GENOMIC DNA]</scope>
    <source>
        <strain evidence="10">CECT 5114</strain>
    </source>
</reference>
<organism evidence="9 10">
    <name type="scientific">Cognatishimia activa</name>
    <dbReference type="NCBI Taxonomy" id="1715691"/>
    <lineage>
        <taxon>Bacteria</taxon>
        <taxon>Pseudomonadati</taxon>
        <taxon>Pseudomonadota</taxon>
        <taxon>Alphaproteobacteria</taxon>
        <taxon>Rhodobacterales</taxon>
        <taxon>Paracoccaceae</taxon>
        <taxon>Cognatishimia</taxon>
    </lineage>
</organism>
<evidence type="ECO:0000313" key="10">
    <source>
        <dbReference type="Proteomes" id="UP000051184"/>
    </source>
</evidence>
<dbReference type="Proteomes" id="UP000051184">
    <property type="component" value="Unassembled WGS sequence"/>
</dbReference>
<dbReference type="FunFam" id="3.30.70.580:FF:000001">
    <property type="entry name" value="tRNA pseudouridine synthase A"/>
    <property type="match status" value="1"/>
</dbReference>
<dbReference type="EMBL" id="CYUE01000020">
    <property type="protein sequence ID" value="CUK26387.1"/>
    <property type="molecule type" value="Genomic_DNA"/>
</dbReference>
<evidence type="ECO:0000256" key="6">
    <source>
        <dbReference type="PIRSR" id="PIRSR001430-2"/>
    </source>
</evidence>
<keyword evidence="2 4" id="KW-0819">tRNA processing</keyword>
<feature type="domain" description="Pseudouridine synthase I TruA alpha/beta" evidence="8">
    <location>
        <begin position="144"/>
        <end position="249"/>
    </location>
</feature>
<comment type="similarity">
    <text evidence="1 4 7">Belongs to the tRNA pseudouridine synthase TruA family.</text>
</comment>
<dbReference type="InterPro" id="IPR001406">
    <property type="entry name" value="PsdUridine_synth_TruA"/>
</dbReference>
<dbReference type="InterPro" id="IPR020095">
    <property type="entry name" value="PsdUridine_synth_TruA_C"/>
</dbReference>
<feature type="active site" description="Nucleophile" evidence="4 5">
    <location>
        <position position="51"/>
    </location>
</feature>
<dbReference type="AlphaFoldDB" id="A0A0P1ISB1"/>
<dbReference type="STRING" id="1715691.TA5113_01024"/>
<comment type="subunit">
    <text evidence="4">Homodimer.</text>
</comment>
<dbReference type="GO" id="GO:0031119">
    <property type="term" value="P:tRNA pseudouridine synthesis"/>
    <property type="evidence" value="ECO:0007669"/>
    <property type="project" value="UniProtKB-UniRule"/>
</dbReference>
<keyword evidence="10" id="KW-1185">Reference proteome</keyword>
<evidence type="ECO:0000256" key="2">
    <source>
        <dbReference type="ARBA" id="ARBA00022694"/>
    </source>
</evidence>
<dbReference type="PANTHER" id="PTHR11142:SF0">
    <property type="entry name" value="TRNA PSEUDOURIDINE SYNTHASE-LIKE 1"/>
    <property type="match status" value="1"/>
</dbReference>
<dbReference type="HAMAP" id="MF_00171">
    <property type="entry name" value="TruA"/>
    <property type="match status" value="1"/>
</dbReference>
<gene>
    <name evidence="4 9" type="primary">truA</name>
    <name evidence="9" type="ORF">TA5114_02197</name>
</gene>
<dbReference type="SUPFAM" id="SSF55120">
    <property type="entry name" value="Pseudouridine synthase"/>
    <property type="match status" value="1"/>
</dbReference>
<accession>A0A0P1ISB1</accession>
<sequence length="256" mass="28434">MRIALKVEYHGAPFAGWQRQADQPSVQGAIEAALAKLEPGEHTIAAAGRTDAGVHGLAQVAHCDLQKDWSPFRLSEALNYHLKPDPVSIVDAAVVDDDWHARFSAVERRYLFRILMRRAPATHQAGLVWQINHELDLDAMQAGADYLIGNHDFTTFRSSICQAQSPQKTLDELRVEWVDMPWGPEVHFHVRARSFLHNQVRSFVGTLERVGAGAWSPEDVRDALEAKERAACGPVSPPQGLYLAGVGYPDDPFLKT</sequence>
<feature type="domain" description="Pseudouridine synthase I TruA alpha/beta" evidence="8">
    <location>
        <begin position="8"/>
        <end position="103"/>
    </location>
</feature>
<dbReference type="InterPro" id="IPR020094">
    <property type="entry name" value="TruA/RsuA/RluB/E/F_N"/>
</dbReference>
<evidence type="ECO:0000256" key="3">
    <source>
        <dbReference type="ARBA" id="ARBA00023235"/>
    </source>
</evidence>
<dbReference type="Pfam" id="PF01416">
    <property type="entry name" value="PseudoU_synth_1"/>
    <property type="match status" value="2"/>
</dbReference>
<dbReference type="InterPro" id="IPR020103">
    <property type="entry name" value="PsdUridine_synth_cat_dom_sf"/>
</dbReference>
<feature type="binding site" evidence="4 6">
    <location>
        <position position="110"/>
    </location>
    <ligand>
        <name>substrate</name>
    </ligand>
</feature>
<dbReference type="EC" id="5.4.99.12" evidence="4"/>
<keyword evidence="3 4" id="KW-0413">Isomerase</keyword>
<evidence type="ECO:0000256" key="5">
    <source>
        <dbReference type="PIRSR" id="PIRSR001430-1"/>
    </source>
</evidence>
<dbReference type="CDD" id="cd02570">
    <property type="entry name" value="PseudoU_synth_EcTruA"/>
    <property type="match status" value="1"/>
</dbReference>
<evidence type="ECO:0000313" key="9">
    <source>
        <dbReference type="EMBL" id="CUK26387.1"/>
    </source>
</evidence>
<dbReference type="GO" id="GO:0160147">
    <property type="term" value="F:tRNA pseudouridine(38-40) synthase activity"/>
    <property type="evidence" value="ECO:0007669"/>
    <property type="project" value="UniProtKB-EC"/>
</dbReference>
<comment type="function">
    <text evidence="4">Formation of pseudouridine at positions 38, 39 and 40 in the anticodon stem and loop of transfer RNAs.</text>
</comment>
<dbReference type="PIRSF" id="PIRSF001430">
    <property type="entry name" value="tRNA_psdUrid_synth"/>
    <property type="match status" value="1"/>
</dbReference>